<evidence type="ECO:0000256" key="2">
    <source>
        <dbReference type="ARBA" id="ARBA00023002"/>
    </source>
</evidence>
<reference evidence="11" key="1">
    <citation type="journal article" date="2019" name="Int. J. Syst. Evol. Microbiol.">
        <title>The Global Catalogue of Microorganisms (GCM) 10K type strain sequencing project: providing services to taxonomists for standard genome sequencing and annotation.</title>
        <authorList>
            <consortium name="The Broad Institute Genomics Platform"/>
            <consortium name="The Broad Institute Genome Sequencing Center for Infectious Disease"/>
            <person name="Wu L."/>
            <person name="Ma J."/>
        </authorList>
    </citation>
    <scope>NUCLEOTIDE SEQUENCE [LARGE SCALE GENOMIC DNA]</scope>
    <source>
        <strain evidence="11">KCTC 52473</strain>
    </source>
</reference>
<evidence type="ECO:0000256" key="3">
    <source>
        <dbReference type="ARBA" id="ARBA00023027"/>
    </source>
</evidence>
<keyword evidence="3 5" id="KW-0520">NAD</keyword>
<dbReference type="Pfam" id="PF00171">
    <property type="entry name" value="Aldedh"/>
    <property type="match status" value="2"/>
</dbReference>
<dbReference type="Pfam" id="PF18327">
    <property type="entry name" value="PRODH"/>
    <property type="match status" value="1"/>
</dbReference>
<comment type="catalytic activity">
    <reaction evidence="4 5">
        <text>L-glutamate 5-semialdehyde + NAD(+) + H2O = L-glutamate + NADH + 2 H(+)</text>
        <dbReference type="Rhea" id="RHEA:30235"/>
        <dbReference type="ChEBI" id="CHEBI:15377"/>
        <dbReference type="ChEBI" id="CHEBI:15378"/>
        <dbReference type="ChEBI" id="CHEBI:29985"/>
        <dbReference type="ChEBI" id="CHEBI:57540"/>
        <dbReference type="ChEBI" id="CHEBI:57945"/>
        <dbReference type="ChEBI" id="CHEBI:58066"/>
        <dbReference type="EC" id="1.2.1.88"/>
    </reaction>
</comment>
<organism evidence="10 11">
    <name type="scientific">Agaribacter flavus</name>
    <dbReference type="NCBI Taxonomy" id="1902781"/>
    <lineage>
        <taxon>Bacteria</taxon>
        <taxon>Pseudomonadati</taxon>
        <taxon>Pseudomonadota</taxon>
        <taxon>Gammaproteobacteria</taxon>
        <taxon>Alteromonadales</taxon>
        <taxon>Alteromonadaceae</taxon>
        <taxon>Agaribacter</taxon>
    </lineage>
</organism>
<dbReference type="GO" id="GO:0003842">
    <property type="term" value="F:L-glutamate gamma-semialdehyde dehydrogenase activity"/>
    <property type="evidence" value="ECO:0007669"/>
    <property type="project" value="UniProtKB-EC"/>
</dbReference>
<dbReference type="NCBIfam" id="NF008869">
    <property type="entry name" value="PRK11904.1"/>
    <property type="match status" value="1"/>
</dbReference>
<feature type="domain" description="Aldehyde dehydrogenase" evidence="6">
    <location>
        <begin position="1013"/>
        <end position="1218"/>
    </location>
</feature>
<dbReference type="RefSeq" id="WP_376921478.1">
    <property type="nucleotide sequence ID" value="NZ_JBHRSW010000049.1"/>
</dbReference>
<dbReference type="InterPro" id="IPR024089">
    <property type="entry name" value="PRODH_PutA_dom_I/II"/>
</dbReference>
<evidence type="ECO:0000259" key="7">
    <source>
        <dbReference type="Pfam" id="PF01619"/>
    </source>
</evidence>
<dbReference type="InterPro" id="IPR016161">
    <property type="entry name" value="Ald_DH/histidinol_DH"/>
</dbReference>
<keyword evidence="5" id="KW-0805">Transcription regulation</keyword>
<feature type="domain" description="Proline dehydrogenase" evidence="7">
    <location>
        <begin position="190"/>
        <end position="482"/>
    </location>
</feature>
<sequence length="1266" mass="140144">MLLREKLTSTSIVRQKIRDFHRIDENKALDYILPYAEVSMSTRSRAWERARNMVLRIRAENASHGGIDALLNEFSLSTAEGVVLMCLAEALLRVPDKNTQDTLIRDKLSQGHWAPHLGNSDSLFVNASAWGLMFTGTMVTYNDAAQQTQLGLLKKTLGRLGEPVIRRAMNIALKVMGRQFVMSESIEEACKRAEEKEKKGYVYSYDMLGEGARTVEDAQRYYDAYEHAIHVIGATANGKDPKSRSGISVKLSAIHPRYDFKKGAAVVEEISAKLKSLCVLAKSYNIGLTVDAEESERLEISLDIIENVFEDKALAQWSGFGMAVQAYQKRAIFVIDWIRECSLKNNKQMMVRLVKGAYWDSEIKHAQQGGHNEFTVFTRKSSTDVSYHACANKLLAYRDTIYPQFATHNAYTASVILELAGDDKKGFEFQCLHGMGDTLYEQIVTQDKIQCRVYAPVGLHEDLLAYLVRRLLENGANSSFVNALVDDSKAVEELLEDPVERTQSLAQRANTRISKAKDLFGDERTNSNGIDLYDINSLVDLQYRLDHWFTDYIKNLPAHTYSNKDLVVVNPANLEEHLGAHCFDQPEDMRNKLNLAKQAYGAWSTTDVTRRAALLLQVADIIERHKEELIGLCIKEAGKVVQDAIDEVREAVDFCRYYASQAQVLCRQDNLQSRGVVLCISPWNFPLAIFLGQVAAALVTGNTVLAKPAEQTSLIAVCTLALMNAVGMPQNVVQIIVARGAEVGSTLLPDNDVQAVMFTGSTTTGSLISRELAQRGTGQVPLIAETGGQNCMIVDSTALPEQVVDDVINSGFQSAGQRCSALRVLYLQEDVADSIIAMLIGAMKCLSIGDPSYLSTDIGPVIDTRALDSLTQHADSMLSTQRLLYKCHLDPTLRGHYFPPHLFEIDHISALEREIFGPCVHVIRFKAKDLDKVMEDINETGYGLTMGIHTRIEARANDLAIRSGAGNIYVNRNMVGAVVGVQPFGGRGLSGTGPKAGGPNYLKRLMEEKATPKQYPVEDNFEDDKELVSTRDDHADAKIMMRRAKSVRLKWRLTPLLERISILRQLLAKIATVDIVDELADDLNKTLATARAQLTSIEKRLKLPMPLPGPTGEDNKLYLEPRGIIVGFADKDVAFEYWMLSIITALGTGNVVIAVVSELFFEEAMAFKQKFETTSAPDNVFQVATLSKLEALLMNPDLSGVVVDSSALRSAIIAKKLASREGAILPMITAEYNNNLIERLVTEKTISIDTTAAGGNTSLMTLAEDD</sequence>
<dbReference type="CDD" id="cd07125">
    <property type="entry name" value="ALDH_PutA-P5CDH"/>
    <property type="match status" value="1"/>
</dbReference>
<comment type="similarity">
    <text evidence="5">In the N-terminal section; belongs to the proline dehydrogenase family.</text>
</comment>
<dbReference type="SUPFAM" id="SSF81935">
    <property type="entry name" value="N-terminal domain of bifunctional PutA protein"/>
    <property type="match status" value="1"/>
</dbReference>
<dbReference type="SUPFAM" id="SSF53720">
    <property type="entry name" value="ALDH-like"/>
    <property type="match status" value="2"/>
</dbReference>
<accession>A0ABV7FWU2</accession>
<dbReference type="InterPro" id="IPR025703">
    <property type="entry name" value="Bifunct_PutA"/>
</dbReference>
<dbReference type="InterPro" id="IPR016160">
    <property type="entry name" value="Ald_DH_CS_CYS"/>
</dbReference>
<dbReference type="Pfam" id="PF01619">
    <property type="entry name" value="Pro_dh"/>
    <property type="match status" value="1"/>
</dbReference>
<evidence type="ECO:0000256" key="1">
    <source>
        <dbReference type="ARBA" id="ARBA00004786"/>
    </source>
</evidence>
<evidence type="ECO:0000259" key="6">
    <source>
        <dbReference type="Pfam" id="PF00171"/>
    </source>
</evidence>
<dbReference type="InterPro" id="IPR015590">
    <property type="entry name" value="Aldehyde_DH_dom"/>
</dbReference>
<keyword evidence="5" id="KW-0678">Repressor</keyword>
<keyword evidence="5" id="KW-0642">Proline metabolism</keyword>
<feature type="domain" description="Aldehyde dehydrogenase" evidence="6">
    <location>
        <begin position="564"/>
        <end position="1010"/>
    </location>
</feature>
<dbReference type="NCBIfam" id="TIGR01238">
    <property type="entry name" value="D1pyr5carbox3"/>
    <property type="match status" value="1"/>
</dbReference>
<dbReference type="Gene3D" id="3.20.20.220">
    <property type="match status" value="1"/>
</dbReference>
<evidence type="ECO:0000259" key="9">
    <source>
        <dbReference type="Pfam" id="PF18327"/>
    </source>
</evidence>
<feature type="domain" description="Proline utilization A proline dehydrogenase N-terminal" evidence="9">
    <location>
        <begin position="13"/>
        <end position="58"/>
    </location>
</feature>
<dbReference type="SUPFAM" id="SSF51730">
    <property type="entry name" value="FAD-linked oxidoreductase"/>
    <property type="match status" value="1"/>
</dbReference>
<comment type="caution">
    <text evidence="10">The sequence shown here is derived from an EMBL/GenBank/DDBJ whole genome shotgun (WGS) entry which is preliminary data.</text>
</comment>
<dbReference type="InterPro" id="IPR016162">
    <property type="entry name" value="Ald_DH_N"/>
</dbReference>
<keyword evidence="5" id="KW-0274">FAD</keyword>
<dbReference type="InterPro" id="IPR024082">
    <property type="entry name" value="PRODH_PutA_dom_II"/>
</dbReference>
<comment type="function">
    <text evidence="5">Oxidizes proline to glutamate for use as a carbon and nitrogen source.</text>
</comment>
<dbReference type="InterPro" id="IPR050485">
    <property type="entry name" value="Proline_metab_enzyme"/>
</dbReference>
<feature type="domain" description="Proline dehydrogenase PutA" evidence="8">
    <location>
        <begin position="67"/>
        <end position="180"/>
    </location>
</feature>
<dbReference type="InterPro" id="IPR016163">
    <property type="entry name" value="Ald_DH_C"/>
</dbReference>
<evidence type="ECO:0000256" key="4">
    <source>
        <dbReference type="ARBA" id="ARBA00048142"/>
    </source>
</evidence>
<comment type="similarity">
    <text evidence="5">In the C-terminal section; belongs to the aldehyde dehydrogenase family.</text>
</comment>
<dbReference type="EC" id="1.2.1.88" evidence="5"/>
<keyword evidence="5" id="KW-0238">DNA-binding</keyword>
<dbReference type="Gene3D" id="3.40.605.10">
    <property type="entry name" value="Aldehyde Dehydrogenase, Chain A, domain 1"/>
    <property type="match status" value="2"/>
</dbReference>
<dbReference type="Gene3D" id="1.20.5.460">
    <property type="entry name" value="Single helix bin"/>
    <property type="match status" value="1"/>
</dbReference>
<comment type="pathway">
    <text evidence="1 5">Amino-acid degradation; L-proline degradation into L-glutamate; L-glutamate from L-proline: step 2/2.</text>
</comment>
<dbReference type="PROSITE" id="PS00070">
    <property type="entry name" value="ALDEHYDE_DEHYDR_CYS"/>
    <property type="match status" value="1"/>
</dbReference>
<keyword evidence="5" id="KW-0804">Transcription</keyword>
<dbReference type="PIRSF" id="PIRSF000197">
    <property type="entry name" value="Bifunct_PutA"/>
    <property type="match status" value="1"/>
</dbReference>
<dbReference type="Gene3D" id="3.40.309.10">
    <property type="entry name" value="Aldehyde Dehydrogenase, Chain A, domain 2"/>
    <property type="match status" value="1"/>
</dbReference>
<evidence type="ECO:0000313" key="10">
    <source>
        <dbReference type="EMBL" id="MFC3123292.1"/>
    </source>
</evidence>
<dbReference type="InterPro" id="IPR041349">
    <property type="entry name" value="PRODH"/>
</dbReference>
<comment type="catalytic activity">
    <reaction evidence="5">
        <text>L-proline + a quinone = (S)-1-pyrroline-5-carboxylate + a quinol + H(+)</text>
        <dbReference type="Rhea" id="RHEA:23784"/>
        <dbReference type="ChEBI" id="CHEBI:15378"/>
        <dbReference type="ChEBI" id="CHEBI:17388"/>
        <dbReference type="ChEBI" id="CHEBI:24646"/>
        <dbReference type="ChEBI" id="CHEBI:60039"/>
        <dbReference type="ChEBI" id="CHEBI:132124"/>
        <dbReference type="EC" id="1.5.5.2"/>
    </reaction>
</comment>
<keyword evidence="11" id="KW-1185">Reference proteome</keyword>
<gene>
    <name evidence="10" type="primary">putA</name>
    <name evidence="10" type="ORF">ACFOHL_16845</name>
</gene>
<dbReference type="InterPro" id="IPR029041">
    <property type="entry name" value="FAD-linked_oxidoreductase-like"/>
</dbReference>
<evidence type="ECO:0000313" key="11">
    <source>
        <dbReference type="Proteomes" id="UP001595478"/>
    </source>
</evidence>
<dbReference type="EC" id="1.5.5.2" evidence="5"/>
<keyword evidence="2 5" id="KW-0560">Oxidoreductase</keyword>
<dbReference type="InterPro" id="IPR005933">
    <property type="entry name" value="PutA_C"/>
</dbReference>
<dbReference type="Pfam" id="PF14850">
    <property type="entry name" value="Pro_dh-DNA_bdg"/>
    <property type="match status" value="1"/>
</dbReference>
<evidence type="ECO:0000256" key="5">
    <source>
        <dbReference type="PIRNR" id="PIRNR000197"/>
    </source>
</evidence>
<proteinExistence type="inferred from homology"/>
<keyword evidence="5" id="KW-0285">Flavoprotein</keyword>
<dbReference type="EMBL" id="JBHRSW010000049">
    <property type="protein sequence ID" value="MFC3123292.1"/>
    <property type="molecule type" value="Genomic_DNA"/>
</dbReference>
<protein>
    <recommendedName>
        <fullName evidence="5">Bifunctional protein PutA</fullName>
    </recommendedName>
    <domain>
        <recommendedName>
            <fullName evidence="5">Proline dehydrogenase</fullName>
            <ecNumber evidence="5">1.5.5.2</ecNumber>
        </recommendedName>
        <alternativeName>
            <fullName evidence="5">Proline oxidase</fullName>
        </alternativeName>
    </domain>
    <domain>
        <recommendedName>
            <fullName evidence="5">Delta-1-pyrroline-5-carboxylate dehydrogenase</fullName>
            <shortName evidence="5">P5C dehydrogenase</shortName>
            <ecNumber evidence="5">1.2.1.88</ecNumber>
        </recommendedName>
        <alternativeName>
            <fullName evidence="5">L-glutamate gamma-semialdehyde dehydrogenase</fullName>
        </alternativeName>
    </domain>
</protein>
<name>A0ABV7FWU2_9ALTE</name>
<evidence type="ECO:0000259" key="8">
    <source>
        <dbReference type="Pfam" id="PF14850"/>
    </source>
</evidence>
<comment type="pathway">
    <text evidence="5">Amino-acid degradation; L-proline degradation into L-glutamate; L-glutamate from L-proline: step 1/2.</text>
</comment>
<dbReference type="InterPro" id="IPR002872">
    <property type="entry name" value="Proline_DH_dom"/>
</dbReference>
<dbReference type="Proteomes" id="UP001595478">
    <property type="component" value="Unassembled WGS sequence"/>
</dbReference>
<dbReference type="PANTHER" id="PTHR42862:SF1">
    <property type="entry name" value="DELTA-1-PYRROLINE-5-CARBOXYLATE DEHYDROGENASE 2, ISOFORM A-RELATED"/>
    <property type="match status" value="1"/>
</dbReference>
<dbReference type="GO" id="GO:0004657">
    <property type="term" value="F:proline dehydrogenase activity"/>
    <property type="evidence" value="ECO:0007669"/>
    <property type="project" value="UniProtKB-EC"/>
</dbReference>
<comment type="cofactor">
    <cofactor evidence="5">
        <name>FAD</name>
        <dbReference type="ChEBI" id="CHEBI:57692"/>
    </cofactor>
</comment>
<dbReference type="PANTHER" id="PTHR42862">
    <property type="entry name" value="DELTA-1-PYRROLINE-5-CARBOXYLATE DEHYDROGENASE 1, ISOFORM A-RELATED"/>
    <property type="match status" value="1"/>
</dbReference>